<evidence type="ECO:0000313" key="1">
    <source>
        <dbReference type="EMBL" id="SME89327.1"/>
    </source>
</evidence>
<accession>A0A1X7C3G1</accession>
<keyword evidence="2" id="KW-1185">Reference proteome</keyword>
<name>A0A1X7C3G1_9BACT</name>
<dbReference type="AlphaFoldDB" id="A0A1X7C3G1"/>
<evidence type="ECO:0000313" key="2">
    <source>
        <dbReference type="Proteomes" id="UP000192906"/>
    </source>
</evidence>
<dbReference type="STRING" id="1519643.SAMN06295933_0276"/>
<dbReference type="EMBL" id="FWZU01000001">
    <property type="protein sequence ID" value="SME89327.1"/>
    <property type="molecule type" value="Genomic_DNA"/>
</dbReference>
<dbReference type="Proteomes" id="UP000192906">
    <property type="component" value="Unassembled WGS sequence"/>
</dbReference>
<protein>
    <submittedName>
        <fullName evidence="1">Uncharacterized protein</fullName>
    </submittedName>
</protein>
<gene>
    <name evidence="1" type="ORF">SAMN06295933_0276</name>
</gene>
<sequence>MNTQPDLFAIAGYTPPPKPETQVDRCKKCKHGLVDPDIAYCQKHDLALEVEGGDMIMANGGFAIECYGKDWREVRCH</sequence>
<organism evidence="1 2">
    <name type="scientific">Desulfovibrio gilichinskyi</name>
    <dbReference type="NCBI Taxonomy" id="1519643"/>
    <lineage>
        <taxon>Bacteria</taxon>
        <taxon>Pseudomonadati</taxon>
        <taxon>Thermodesulfobacteriota</taxon>
        <taxon>Desulfovibrionia</taxon>
        <taxon>Desulfovibrionales</taxon>
        <taxon>Desulfovibrionaceae</taxon>
        <taxon>Desulfovibrio</taxon>
    </lineage>
</organism>
<dbReference type="RefSeq" id="WP_085097219.1">
    <property type="nucleotide sequence ID" value="NZ_FWZU01000001.1"/>
</dbReference>
<proteinExistence type="predicted"/>
<reference evidence="2" key="1">
    <citation type="submission" date="2017-04" db="EMBL/GenBank/DDBJ databases">
        <authorList>
            <person name="Varghese N."/>
            <person name="Submissions S."/>
        </authorList>
    </citation>
    <scope>NUCLEOTIDE SEQUENCE [LARGE SCALE GENOMIC DNA]</scope>
    <source>
        <strain evidence="2">K3S</strain>
    </source>
</reference>